<dbReference type="PANTHER" id="PTHR35580:SF1">
    <property type="entry name" value="PHYTASE-LIKE DOMAIN-CONTAINING PROTEIN"/>
    <property type="match status" value="1"/>
</dbReference>
<feature type="domain" description="Secretion system C-terminal sorting" evidence="2">
    <location>
        <begin position="543"/>
        <end position="607"/>
    </location>
</feature>
<proteinExistence type="predicted"/>
<keyword evidence="1" id="KW-0732">Signal</keyword>
<dbReference type="InterPro" id="IPR052918">
    <property type="entry name" value="Motility_Chemotaxis_Reg"/>
</dbReference>
<evidence type="ECO:0000259" key="2">
    <source>
        <dbReference type="Pfam" id="PF18962"/>
    </source>
</evidence>
<sequence>MQNTLHKKTKLLLLLLFPLWGLGGYSQNYQWDWAVSGGGTYGTLGFDNDSQQIYDIKVGSDNNYYFIATIKNGTPQLNGQPVMVYSPNNSIAGGRNDIFLFSTTNTGTIRWSQAIGGGADNIAYNLVLDSNNNVYIGAFLRCYANDPIHFSASETITAVYQTNYLVKYDSNGVFQTKKALQGTVANVNLGVGQLFDLVIDSQDQLHFVIGLQKGTHLDGNVTVPNNITTYQYFVVKYDANLDYISSILLPIADGTGFPGVGPGQRFAYDENLNRYYMAGMRSYNITAALTPLTYGGKPFSERAYILAINGSNGTEVWRREVYSQYLNGEPAVHNFSSLVIDSNSDVYVGGQIWRMLNEQNLKIYDSYNPATTTYTFTPTPHTNLPTVIKFNSSGMVQWVKTPTAFAPNFTSNVINTHSKGLAINGNEIAFGSSESYFIWDSFSKNNPQFYQPDPTLLRFNKQTGTTLGMHDIKGEAGTPSYMRAVAVDNNGNYVVGGGFSGQLFTNAGGNVSTITCSGYHNFFVAKLTNPLSNEEFNKLNVSVYPNPTTDIVNIETAETLQSYEVYNVLGQQIQTSNFNGSTQINLHGAAPGTYFIKVTTTQGSSAKVKVVKK</sequence>
<protein>
    <submittedName>
        <fullName evidence="3">Por secretion system C-terminal sorting domain-containing protein</fullName>
    </submittedName>
</protein>
<dbReference type="EMBL" id="FNXE01000001">
    <property type="protein sequence ID" value="SEH53754.1"/>
    <property type="molecule type" value="Genomic_DNA"/>
</dbReference>
<keyword evidence="4" id="KW-1185">Reference proteome</keyword>
<name>A0A1H6J4C5_9FLAO</name>
<dbReference type="RefSeq" id="WP_091095111.1">
    <property type="nucleotide sequence ID" value="NZ_FNXE01000001.1"/>
</dbReference>
<dbReference type="Pfam" id="PF18962">
    <property type="entry name" value="Por_Secre_tail"/>
    <property type="match status" value="1"/>
</dbReference>
<accession>A0A1H6J4C5</accession>
<organism evidence="3 4">
    <name type="scientific">Paenimyroides marinum</name>
    <dbReference type="NCBI Taxonomy" id="1159016"/>
    <lineage>
        <taxon>Bacteria</taxon>
        <taxon>Pseudomonadati</taxon>
        <taxon>Bacteroidota</taxon>
        <taxon>Flavobacteriia</taxon>
        <taxon>Flavobacteriales</taxon>
        <taxon>Flavobacteriaceae</taxon>
        <taxon>Paenimyroides</taxon>
    </lineage>
</organism>
<dbReference type="PANTHER" id="PTHR35580">
    <property type="entry name" value="CELL SURFACE GLYCOPROTEIN (S-LAYER PROTEIN)-LIKE PROTEIN"/>
    <property type="match status" value="1"/>
</dbReference>
<evidence type="ECO:0000256" key="1">
    <source>
        <dbReference type="ARBA" id="ARBA00022729"/>
    </source>
</evidence>
<dbReference type="InterPro" id="IPR015943">
    <property type="entry name" value="WD40/YVTN_repeat-like_dom_sf"/>
</dbReference>
<evidence type="ECO:0000313" key="3">
    <source>
        <dbReference type="EMBL" id="SEH53754.1"/>
    </source>
</evidence>
<dbReference type="SUPFAM" id="SSF50998">
    <property type="entry name" value="Quinoprotein alcohol dehydrogenase-like"/>
    <property type="match status" value="1"/>
</dbReference>
<reference evidence="3 4" key="1">
    <citation type="submission" date="2016-10" db="EMBL/GenBank/DDBJ databases">
        <authorList>
            <person name="de Groot N.N."/>
        </authorList>
    </citation>
    <scope>NUCLEOTIDE SEQUENCE [LARGE SCALE GENOMIC DNA]</scope>
    <source>
        <strain evidence="3 4">CGMCC 1.10825</strain>
    </source>
</reference>
<dbReference type="STRING" id="1159016.SAMN02927937_00045"/>
<evidence type="ECO:0000313" key="4">
    <source>
        <dbReference type="Proteomes" id="UP000199634"/>
    </source>
</evidence>
<dbReference type="InterPro" id="IPR026444">
    <property type="entry name" value="Secre_tail"/>
</dbReference>
<dbReference type="NCBIfam" id="TIGR04183">
    <property type="entry name" value="Por_Secre_tail"/>
    <property type="match status" value="1"/>
</dbReference>
<dbReference type="Proteomes" id="UP000199634">
    <property type="component" value="Unassembled WGS sequence"/>
</dbReference>
<gene>
    <name evidence="3" type="ORF">SAMN02927937_00045</name>
</gene>
<dbReference type="Gene3D" id="2.130.10.10">
    <property type="entry name" value="YVTN repeat-like/Quinoprotein amine dehydrogenase"/>
    <property type="match status" value="1"/>
</dbReference>
<dbReference type="InterPro" id="IPR011047">
    <property type="entry name" value="Quinoprotein_ADH-like_sf"/>
</dbReference>
<dbReference type="AlphaFoldDB" id="A0A1H6J4C5"/>
<dbReference type="OrthoDB" id="5381604at2"/>